<sequence length="146" mass="16454">MFRPTIFFIALSVIFFGFLSTGLAAAIPNVNAEVVALGETFQELRQIKGHFDGGEYNADVDGFNGEKHQVMLPGVLSADITSVMGPSDEIPAEILAELKRSAPQVTPPTNFQYILYKWRGYHDYLWFRINMRTKKTQMSAWYAALE</sequence>
<keyword evidence="3" id="KW-1185">Reference proteome</keyword>
<name>A0A9P6N6A4_9FUNG</name>
<reference evidence="2" key="1">
    <citation type="journal article" date="2020" name="Fungal Divers.">
        <title>Resolving the Mortierellaceae phylogeny through synthesis of multi-gene phylogenetics and phylogenomics.</title>
        <authorList>
            <person name="Vandepol N."/>
            <person name="Liber J."/>
            <person name="Desiro A."/>
            <person name="Na H."/>
            <person name="Kennedy M."/>
            <person name="Barry K."/>
            <person name="Grigoriev I.V."/>
            <person name="Miller A.N."/>
            <person name="O'Donnell K."/>
            <person name="Stajich J.E."/>
            <person name="Bonito G."/>
        </authorList>
    </citation>
    <scope>NUCLEOTIDE SEQUENCE</scope>
    <source>
        <strain evidence="2">NRRL 2769</strain>
    </source>
</reference>
<accession>A0A9P6N6A4</accession>
<dbReference type="AlphaFoldDB" id="A0A9P6N6A4"/>
<keyword evidence="1" id="KW-0732">Signal</keyword>
<organism evidence="2 3">
    <name type="scientific">Entomortierella chlamydospora</name>
    <dbReference type="NCBI Taxonomy" id="101097"/>
    <lineage>
        <taxon>Eukaryota</taxon>
        <taxon>Fungi</taxon>
        <taxon>Fungi incertae sedis</taxon>
        <taxon>Mucoromycota</taxon>
        <taxon>Mortierellomycotina</taxon>
        <taxon>Mortierellomycetes</taxon>
        <taxon>Mortierellales</taxon>
        <taxon>Mortierellaceae</taxon>
        <taxon>Entomortierella</taxon>
    </lineage>
</organism>
<dbReference type="Proteomes" id="UP000703661">
    <property type="component" value="Unassembled WGS sequence"/>
</dbReference>
<gene>
    <name evidence="2" type="ORF">BGZ80_004526</name>
</gene>
<protein>
    <submittedName>
        <fullName evidence="2">Uncharacterized protein</fullName>
    </submittedName>
</protein>
<feature type="chain" id="PRO_5040237096" evidence="1">
    <location>
        <begin position="25"/>
        <end position="146"/>
    </location>
</feature>
<feature type="signal peptide" evidence="1">
    <location>
        <begin position="1"/>
        <end position="24"/>
    </location>
</feature>
<evidence type="ECO:0000313" key="3">
    <source>
        <dbReference type="Proteomes" id="UP000703661"/>
    </source>
</evidence>
<evidence type="ECO:0000256" key="1">
    <source>
        <dbReference type="SAM" id="SignalP"/>
    </source>
</evidence>
<evidence type="ECO:0000313" key="2">
    <source>
        <dbReference type="EMBL" id="KAG0024286.1"/>
    </source>
</evidence>
<dbReference type="EMBL" id="JAAAID010000023">
    <property type="protein sequence ID" value="KAG0024286.1"/>
    <property type="molecule type" value="Genomic_DNA"/>
</dbReference>
<comment type="caution">
    <text evidence="2">The sequence shown here is derived from an EMBL/GenBank/DDBJ whole genome shotgun (WGS) entry which is preliminary data.</text>
</comment>
<proteinExistence type="predicted"/>